<accession>A0A5A5T6R8</accession>
<feature type="binding site" evidence="9">
    <location>
        <begin position="108"/>
        <end position="118"/>
    </location>
    <ligand>
        <name>ATP</name>
        <dbReference type="ChEBI" id="CHEBI:30616"/>
    </ligand>
</feature>
<sequence length="310" mass="33878">MSQSQHATQHNFTSGNVCFVQSYAKINLTLDVLGKRPDGYHELATLMQTIDLYDTICLSRIDEDRVDMVCNVPELSNENNLVIHAAQAIRQKLGLRQGLAIELHKRIPVAAGLGGGSSNAAAVLQALQQWWQLPLSQDDLWQMAADLGSDVPFFLTGGLALCEGRGEKIVPQVANLPEAWRWLLLVKPAIGVSTATVFRQLTASDYSTGSWSRAVQAALQNQQPLFSSDLHNCLERGVLEQYAEVAQARAAVLHAGASNVRLSGSGPSLFSFFPTLTEAALVQHQLQTQGYEVYLTRALTTDGSPIHFFH</sequence>
<evidence type="ECO:0000259" key="10">
    <source>
        <dbReference type="Pfam" id="PF00288"/>
    </source>
</evidence>
<dbReference type="PANTHER" id="PTHR43527">
    <property type="entry name" value="4-DIPHOSPHOCYTIDYL-2-C-METHYL-D-ERYTHRITOL KINASE, CHLOROPLASTIC"/>
    <property type="match status" value="1"/>
</dbReference>
<evidence type="ECO:0000256" key="3">
    <source>
        <dbReference type="ARBA" id="ARBA00017473"/>
    </source>
</evidence>
<comment type="caution">
    <text evidence="12">The sequence shown here is derived from an EMBL/GenBank/DDBJ whole genome shotgun (WGS) entry which is preliminary data.</text>
</comment>
<gene>
    <name evidence="9 12" type="primary">ispE</name>
    <name evidence="12" type="ORF">KDI_06510</name>
</gene>
<dbReference type="InterPro" id="IPR004424">
    <property type="entry name" value="IspE"/>
</dbReference>
<dbReference type="AlphaFoldDB" id="A0A5A5T6R8"/>
<protein>
    <recommendedName>
        <fullName evidence="3 9">4-diphosphocytidyl-2-C-methyl-D-erythritol kinase</fullName>
        <shortName evidence="9">CMK</shortName>
        <ecNumber evidence="2 9">2.7.1.148</ecNumber>
    </recommendedName>
    <alternativeName>
        <fullName evidence="8 9">4-(cytidine-5'-diphospho)-2-C-methyl-D-erythritol kinase</fullName>
    </alternativeName>
</protein>
<evidence type="ECO:0000259" key="11">
    <source>
        <dbReference type="Pfam" id="PF08544"/>
    </source>
</evidence>
<feature type="domain" description="GHMP kinase C-terminal" evidence="11">
    <location>
        <begin position="218"/>
        <end position="291"/>
    </location>
</feature>
<dbReference type="InterPro" id="IPR020568">
    <property type="entry name" value="Ribosomal_Su5_D2-typ_SF"/>
</dbReference>
<comment type="similarity">
    <text evidence="1 9">Belongs to the GHMP kinase family. IspE subfamily.</text>
</comment>
<organism evidence="12 13">
    <name type="scientific">Dictyobacter arantiisoli</name>
    <dbReference type="NCBI Taxonomy" id="2014874"/>
    <lineage>
        <taxon>Bacteria</taxon>
        <taxon>Bacillati</taxon>
        <taxon>Chloroflexota</taxon>
        <taxon>Ktedonobacteria</taxon>
        <taxon>Ktedonobacterales</taxon>
        <taxon>Dictyobacteraceae</taxon>
        <taxon>Dictyobacter</taxon>
    </lineage>
</organism>
<dbReference type="GO" id="GO:0005524">
    <property type="term" value="F:ATP binding"/>
    <property type="evidence" value="ECO:0007669"/>
    <property type="project" value="UniProtKB-UniRule"/>
</dbReference>
<dbReference type="HAMAP" id="MF_00061">
    <property type="entry name" value="IspE"/>
    <property type="match status" value="1"/>
</dbReference>
<dbReference type="NCBIfam" id="TIGR00154">
    <property type="entry name" value="ispE"/>
    <property type="match status" value="1"/>
</dbReference>
<evidence type="ECO:0000313" key="12">
    <source>
        <dbReference type="EMBL" id="GCF07087.1"/>
    </source>
</evidence>
<dbReference type="PIRSF" id="PIRSF010376">
    <property type="entry name" value="IspE"/>
    <property type="match status" value="1"/>
</dbReference>
<dbReference type="InterPro" id="IPR013750">
    <property type="entry name" value="GHMP_kinase_C_dom"/>
</dbReference>
<evidence type="ECO:0000256" key="4">
    <source>
        <dbReference type="ARBA" id="ARBA00022679"/>
    </source>
</evidence>
<feature type="active site" evidence="9">
    <location>
        <position position="150"/>
    </location>
</feature>
<dbReference type="EC" id="2.7.1.148" evidence="2 9"/>
<reference evidence="12 13" key="1">
    <citation type="submission" date="2019-01" db="EMBL/GenBank/DDBJ databases">
        <title>Draft genome sequence of Dictyobacter sp. Uno17.</title>
        <authorList>
            <person name="Wang C.M."/>
            <person name="Zheng Y."/>
            <person name="Sakai Y."/>
            <person name="Abe K."/>
            <person name="Yokota A."/>
            <person name="Yabe S."/>
        </authorList>
    </citation>
    <scope>NUCLEOTIDE SEQUENCE [LARGE SCALE GENOMIC DNA]</scope>
    <source>
        <strain evidence="12 13">Uno17</strain>
    </source>
</reference>
<evidence type="ECO:0000256" key="6">
    <source>
        <dbReference type="ARBA" id="ARBA00022777"/>
    </source>
</evidence>
<keyword evidence="13" id="KW-1185">Reference proteome</keyword>
<dbReference type="GO" id="GO:0019288">
    <property type="term" value="P:isopentenyl diphosphate biosynthetic process, methylerythritol 4-phosphate pathway"/>
    <property type="evidence" value="ECO:0007669"/>
    <property type="project" value="UniProtKB-UniRule"/>
</dbReference>
<dbReference type="InterPro" id="IPR006204">
    <property type="entry name" value="GHMP_kinase_N_dom"/>
</dbReference>
<name>A0A5A5T6R8_9CHLR</name>
<evidence type="ECO:0000256" key="2">
    <source>
        <dbReference type="ARBA" id="ARBA00012052"/>
    </source>
</evidence>
<dbReference type="UniPathway" id="UPA00056">
    <property type="reaction ID" value="UER00094"/>
</dbReference>
<comment type="pathway">
    <text evidence="9">Isoprenoid biosynthesis; isopentenyl diphosphate biosynthesis via DXP pathway; isopentenyl diphosphate from 1-deoxy-D-xylulose 5-phosphate: step 3/6.</text>
</comment>
<dbReference type="Proteomes" id="UP000322530">
    <property type="component" value="Unassembled WGS sequence"/>
</dbReference>
<dbReference type="Gene3D" id="3.30.230.10">
    <property type="match status" value="1"/>
</dbReference>
<evidence type="ECO:0000256" key="1">
    <source>
        <dbReference type="ARBA" id="ARBA00009684"/>
    </source>
</evidence>
<keyword evidence="9" id="KW-0414">Isoprene biosynthesis</keyword>
<evidence type="ECO:0000313" key="13">
    <source>
        <dbReference type="Proteomes" id="UP000322530"/>
    </source>
</evidence>
<evidence type="ECO:0000256" key="9">
    <source>
        <dbReference type="HAMAP-Rule" id="MF_00061"/>
    </source>
</evidence>
<dbReference type="SUPFAM" id="SSF54211">
    <property type="entry name" value="Ribosomal protein S5 domain 2-like"/>
    <property type="match status" value="1"/>
</dbReference>
<dbReference type="Gene3D" id="3.30.70.890">
    <property type="entry name" value="GHMP kinase, C-terminal domain"/>
    <property type="match status" value="1"/>
</dbReference>
<feature type="active site" evidence="9">
    <location>
        <position position="25"/>
    </location>
</feature>
<dbReference type="InterPro" id="IPR014721">
    <property type="entry name" value="Ribsml_uS5_D2-typ_fold_subgr"/>
</dbReference>
<evidence type="ECO:0000256" key="7">
    <source>
        <dbReference type="ARBA" id="ARBA00022840"/>
    </source>
</evidence>
<comment type="catalytic activity">
    <reaction evidence="9">
        <text>4-CDP-2-C-methyl-D-erythritol + ATP = 4-CDP-2-C-methyl-D-erythritol 2-phosphate + ADP + H(+)</text>
        <dbReference type="Rhea" id="RHEA:18437"/>
        <dbReference type="ChEBI" id="CHEBI:15378"/>
        <dbReference type="ChEBI" id="CHEBI:30616"/>
        <dbReference type="ChEBI" id="CHEBI:57823"/>
        <dbReference type="ChEBI" id="CHEBI:57919"/>
        <dbReference type="ChEBI" id="CHEBI:456216"/>
        <dbReference type="EC" id="2.7.1.148"/>
    </reaction>
</comment>
<dbReference type="OrthoDB" id="9809438at2"/>
<dbReference type="PANTHER" id="PTHR43527:SF2">
    <property type="entry name" value="4-DIPHOSPHOCYTIDYL-2-C-METHYL-D-ERYTHRITOL KINASE, CHLOROPLASTIC"/>
    <property type="match status" value="1"/>
</dbReference>
<evidence type="ECO:0000256" key="8">
    <source>
        <dbReference type="ARBA" id="ARBA00032554"/>
    </source>
</evidence>
<evidence type="ECO:0000256" key="5">
    <source>
        <dbReference type="ARBA" id="ARBA00022741"/>
    </source>
</evidence>
<keyword evidence="7 9" id="KW-0067">ATP-binding</keyword>
<feature type="domain" description="GHMP kinase N-terminal" evidence="10">
    <location>
        <begin position="80"/>
        <end position="158"/>
    </location>
</feature>
<dbReference type="GO" id="GO:0016114">
    <property type="term" value="P:terpenoid biosynthetic process"/>
    <property type="evidence" value="ECO:0007669"/>
    <property type="project" value="UniProtKB-UniRule"/>
</dbReference>
<keyword evidence="4 9" id="KW-0808">Transferase</keyword>
<dbReference type="Pfam" id="PF08544">
    <property type="entry name" value="GHMP_kinases_C"/>
    <property type="match status" value="1"/>
</dbReference>
<keyword evidence="5 9" id="KW-0547">Nucleotide-binding</keyword>
<dbReference type="EMBL" id="BIXY01000005">
    <property type="protein sequence ID" value="GCF07087.1"/>
    <property type="molecule type" value="Genomic_DNA"/>
</dbReference>
<dbReference type="RefSeq" id="WP_149400127.1">
    <property type="nucleotide sequence ID" value="NZ_BIXY01000005.1"/>
</dbReference>
<dbReference type="Pfam" id="PF00288">
    <property type="entry name" value="GHMP_kinases_N"/>
    <property type="match status" value="1"/>
</dbReference>
<dbReference type="InterPro" id="IPR036554">
    <property type="entry name" value="GHMP_kinase_C_sf"/>
</dbReference>
<dbReference type="GO" id="GO:0050515">
    <property type="term" value="F:4-(cytidine 5'-diphospho)-2-C-methyl-D-erythritol kinase activity"/>
    <property type="evidence" value="ECO:0007669"/>
    <property type="project" value="UniProtKB-UniRule"/>
</dbReference>
<proteinExistence type="inferred from homology"/>
<comment type="function">
    <text evidence="9">Catalyzes the phosphorylation of the position 2 hydroxy group of 4-diphosphocytidyl-2C-methyl-D-erythritol.</text>
</comment>
<dbReference type="SUPFAM" id="SSF55060">
    <property type="entry name" value="GHMP Kinase, C-terminal domain"/>
    <property type="match status" value="1"/>
</dbReference>
<keyword evidence="6 9" id="KW-0418">Kinase</keyword>